<keyword evidence="3" id="KW-0813">Transport</keyword>
<keyword evidence="5 8" id="KW-0812">Transmembrane</keyword>
<feature type="transmembrane region" description="Helical" evidence="8">
    <location>
        <begin position="141"/>
        <end position="170"/>
    </location>
</feature>
<comment type="caution">
    <text evidence="9">The sequence shown here is derived from an EMBL/GenBank/DDBJ whole genome shotgun (WGS) entry which is preliminary data.</text>
</comment>
<dbReference type="InterPro" id="IPR002781">
    <property type="entry name" value="TM_pro_TauE-like"/>
</dbReference>
<dbReference type="PANTHER" id="PTHR30269:SF0">
    <property type="entry name" value="MEMBRANE TRANSPORTER PROTEIN YFCA-RELATED"/>
    <property type="match status" value="1"/>
</dbReference>
<keyword evidence="6 8" id="KW-1133">Transmembrane helix</keyword>
<feature type="transmembrane region" description="Helical" evidence="8">
    <location>
        <begin position="190"/>
        <end position="220"/>
    </location>
</feature>
<evidence type="ECO:0000256" key="3">
    <source>
        <dbReference type="ARBA" id="ARBA00022448"/>
    </source>
</evidence>
<protein>
    <recommendedName>
        <fullName evidence="8">Probable membrane transporter protein</fullName>
    </recommendedName>
</protein>
<dbReference type="InterPro" id="IPR052017">
    <property type="entry name" value="TSUP"/>
</dbReference>
<feature type="transmembrane region" description="Helical" evidence="8">
    <location>
        <begin position="232"/>
        <end position="250"/>
    </location>
</feature>
<evidence type="ECO:0000256" key="1">
    <source>
        <dbReference type="ARBA" id="ARBA00004651"/>
    </source>
</evidence>
<evidence type="ECO:0000256" key="2">
    <source>
        <dbReference type="ARBA" id="ARBA00009142"/>
    </source>
</evidence>
<dbReference type="PANTHER" id="PTHR30269">
    <property type="entry name" value="TRANSMEMBRANE PROTEIN YFCA"/>
    <property type="match status" value="1"/>
</dbReference>
<feature type="transmembrane region" description="Helical" evidence="8">
    <location>
        <begin position="102"/>
        <end position="120"/>
    </location>
</feature>
<keyword evidence="7 8" id="KW-0472">Membrane</keyword>
<proteinExistence type="inferred from homology"/>
<feature type="transmembrane region" description="Helical" evidence="8">
    <location>
        <begin position="52"/>
        <end position="69"/>
    </location>
</feature>
<comment type="subcellular location">
    <subcellularLocation>
        <location evidence="1 8">Cell membrane</location>
        <topology evidence="1 8">Multi-pass membrane protein</topology>
    </subcellularLocation>
</comment>
<evidence type="ECO:0000313" key="9">
    <source>
        <dbReference type="EMBL" id="NHN33015.1"/>
    </source>
</evidence>
<evidence type="ECO:0000256" key="4">
    <source>
        <dbReference type="ARBA" id="ARBA00022475"/>
    </source>
</evidence>
<evidence type="ECO:0000313" key="10">
    <source>
        <dbReference type="Proteomes" id="UP001165962"/>
    </source>
</evidence>
<dbReference type="Proteomes" id="UP001165962">
    <property type="component" value="Unassembled WGS sequence"/>
</dbReference>
<keyword evidence="10" id="KW-1185">Reference proteome</keyword>
<evidence type="ECO:0000256" key="8">
    <source>
        <dbReference type="RuleBase" id="RU363041"/>
    </source>
</evidence>
<gene>
    <name evidence="9" type="ORF">G9U52_24675</name>
</gene>
<evidence type="ECO:0000256" key="5">
    <source>
        <dbReference type="ARBA" id="ARBA00022692"/>
    </source>
</evidence>
<evidence type="ECO:0000256" key="7">
    <source>
        <dbReference type="ARBA" id="ARBA00023136"/>
    </source>
</evidence>
<reference evidence="9" key="1">
    <citation type="submission" date="2020-03" db="EMBL/GenBank/DDBJ databases">
        <title>Draft sequencing of Paenibacilllus sp. S3N08.</title>
        <authorList>
            <person name="Kim D.-U."/>
        </authorList>
    </citation>
    <scope>NUCLEOTIDE SEQUENCE</scope>
    <source>
        <strain evidence="9">S3N08</strain>
    </source>
</reference>
<sequence>MEFPSTDMLLFLLVAGFLAAFIDSVVGGGGLIAVPALLLTGLPLNMVLGTNKLGGTLASMTSTLSFLFSGKINGKLALMLFPLSFVGALLGTYTVHLVPSSFLRPFVVCMLVLLLIYTLLKKDWGKLEAPRPMTPRVKLATALCALALGFYDGFFGPGTGSFLLFLFLLLGFDFVGASGNAKVLNLASNMASLGAFLLLGSVHIGYGLTMGVAMIAGALVGSRLAIRHGVSYVKPLFIVVTSILIGKQLWDLLFSM</sequence>
<dbReference type="Pfam" id="PF01925">
    <property type="entry name" value="TauE"/>
    <property type="match status" value="1"/>
</dbReference>
<dbReference type="RefSeq" id="WP_166153314.1">
    <property type="nucleotide sequence ID" value="NZ_JAAOIW010000010.1"/>
</dbReference>
<evidence type="ECO:0000256" key="6">
    <source>
        <dbReference type="ARBA" id="ARBA00022989"/>
    </source>
</evidence>
<accession>A0ABX0JH47</accession>
<comment type="similarity">
    <text evidence="2 8">Belongs to the 4-toluene sulfonate uptake permease (TSUP) (TC 2.A.102) family.</text>
</comment>
<name>A0ABX0JH47_9BACL</name>
<dbReference type="EMBL" id="JAAOIW010000010">
    <property type="protein sequence ID" value="NHN33015.1"/>
    <property type="molecule type" value="Genomic_DNA"/>
</dbReference>
<keyword evidence="4 8" id="KW-1003">Cell membrane</keyword>
<organism evidence="9 10">
    <name type="scientific">Paenibacillus agricola</name>
    <dbReference type="NCBI Taxonomy" id="2716264"/>
    <lineage>
        <taxon>Bacteria</taxon>
        <taxon>Bacillati</taxon>
        <taxon>Bacillota</taxon>
        <taxon>Bacilli</taxon>
        <taxon>Bacillales</taxon>
        <taxon>Paenibacillaceae</taxon>
        <taxon>Paenibacillus</taxon>
    </lineage>
</organism>
<feature type="transmembrane region" description="Helical" evidence="8">
    <location>
        <begin position="76"/>
        <end position="96"/>
    </location>
</feature>